<feature type="transmembrane region" description="Helical" evidence="1">
    <location>
        <begin position="12"/>
        <end position="31"/>
    </location>
</feature>
<evidence type="ECO:0000313" key="2">
    <source>
        <dbReference type="EMBL" id="MPQ35855.1"/>
    </source>
</evidence>
<sequence length="223" mass="25475">MITTTRADTLSGRFFFLFVSIFLNAFSNALTVSTNMGSAIWTASAVNLSHWVHLSLGNALFLEGIVVAVANLFLLGRFDYFRLIRNLLYITPFSYLLAGFEHFFISLGVGTLPLWWRLILDVVGLFGVAVAVSIYQRANLIMHPNDDLPYILRFRFMHGSPVWSQWASNVPPLLIVLFSWLFTGQLFAFNFGTFYNIATQGYLIGWADRHVFKNLHHHLEFKN</sequence>
<dbReference type="STRING" id="1613.GCA_002119645_02191"/>
<dbReference type="Pfam" id="PF19700">
    <property type="entry name" value="DUF6198"/>
    <property type="match status" value="1"/>
</dbReference>
<dbReference type="RefSeq" id="WP_003681090.1">
    <property type="nucleotide sequence ID" value="NZ_BJLV01000034.1"/>
</dbReference>
<keyword evidence="1" id="KW-0472">Membrane</keyword>
<reference evidence="2 4" key="1">
    <citation type="submission" date="2019-10" db="EMBL/GenBank/DDBJ databases">
        <title>Genome Sequencing and assembly of Lactobacillus fermentum I2, a lactic acid bacteria.</title>
        <authorList>
            <person name="Lopes L.S."/>
            <person name="Persinoti G.F."/>
            <person name="Riano-Pachon D.M."/>
            <person name="Labate C.A."/>
        </authorList>
    </citation>
    <scope>NUCLEOTIDE SEQUENCE [LARGE SCALE GENOMIC DNA]</scope>
    <source>
        <strain evidence="2 4">I2</strain>
    </source>
</reference>
<reference evidence="3 5" key="2">
    <citation type="submission" date="2020-04" db="EMBL/GenBank/DDBJ databases">
        <title>Novel strain L. Fermentum HFD1 producer antibacterial peptides.</title>
        <authorList>
            <person name="Ozhegov G.D."/>
            <person name="Pavlova A.S."/>
            <person name="Zhuravleva D.E."/>
            <person name="Gogoleva N.V."/>
            <person name="Shagimardanova E.I."/>
            <person name="Markelova M.I."/>
            <person name="Yarullina D.R."/>
            <person name="Kayumov A.R."/>
        </authorList>
    </citation>
    <scope>NUCLEOTIDE SEQUENCE [LARGE SCALE GENOMIC DNA]</scope>
    <source>
        <strain evidence="3 5">HFD1</strain>
    </source>
</reference>
<evidence type="ECO:0008006" key="6">
    <source>
        <dbReference type="Google" id="ProtNLM"/>
    </source>
</evidence>
<proteinExistence type="predicted"/>
<dbReference type="EMBL" id="WHJL01000109">
    <property type="protein sequence ID" value="MPQ35855.1"/>
    <property type="molecule type" value="Genomic_DNA"/>
</dbReference>
<feature type="transmembrane region" description="Helical" evidence="1">
    <location>
        <begin position="51"/>
        <end position="75"/>
    </location>
</feature>
<dbReference type="EMBL" id="CP050919">
    <property type="protein sequence ID" value="QIX59580.1"/>
    <property type="molecule type" value="Genomic_DNA"/>
</dbReference>
<name>A0A0G9GCJ5_LIMFE</name>
<protein>
    <recommendedName>
        <fullName evidence="6">Sugar specific permease</fullName>
    </recommendedName>
</protein>
<accession>A0A0G9GCJ5</accession>
<gene>
    <name evidence="2" type="ORF">GC247_08280</name>
    <name evidence="3" type="ORF">HCY95_02040</name>
</gene>
<evidence type="ECO:0000256" key="1">
    <source>
        <dbReference type="SAM" id="Phobius"/>
    </source>
</evidence>
<keyword evidence="1" id="KW-1133">Transmembrane helix</keyword>
<feature type="transmembrane region" description="Helical" evidence="1">
    <location>
        <begin position="87"/>
        <end position="108"/>
    </location>
</feature>
<evidence type="ECO:0000313" key="4">
    <source>
        <dbReference type="Proteomes" id="UP000466799"/>
    </source>
</evidence>
<keyword evidence="1" id="KW-0812">Transmembrane</keyword>
<dbReference type="InterPro" id="IPR038750">
    <property type="entry name" value="YczE/YyaS-like"/>
</dbReference>
<dbReference type="AlphaFoldDB" id="A0A0G9GCJ5"/>
<dbReference type="Proteomes" id="UP000503169">
    <property type="component" value="Chromosome"/>
</dbReference>
<feature type="transmembrane region" description="Helical" evidence="1">
    <location>
        <begin position="114"/>
        <end position="135"/>
    </location>
</feature>
<dbReference type="Proteomes" id="UP000466799">
    <property type="component" value="Unassembled WGS sequence"/>
</dbReference>
<evidence type="ECO:0000313" key="3">
    <source>
        <dbReference type="EMBL" id="QIX59580.1"/>
    </source>
</evidence>
<evidence type="ECO:0000313" key="5">
    <source>
        <dbReference type="Proteomes" id="UP000503169"/>
    </source>
</evidence>
<organism evidence="2 4">
    <name type="scientific">Limosilactobacillus fermentum</name>
    <name type="common">Lactobacillus fermentum</name>
    <dbReference type="NCBI Taxonomy" id="1613"/>
    <lineage>
        <taxon>Bacteria</taxon>
        <taxon>Bacillati</taxon>
        <taxon>Bacillota</taxon>
        <taxon>Bacilli</taxon>
        <taxon>Lactobacillales</taxon>
        <taxon>Lactobacillaceae</taxon>
        <taxon>Limosilactobacillus</taxon>
    </lineage>
</organism>
<dbReference type="GeneID" id="83715806"/>